<feature type="domain" description="UPF0033" evidence="2">
    <location>
        <begin position="27"/>
        <end position="95"/>
    </location>
</feature>
<dbReference type="PANTHER" id="PTHR33279:SF6">
    <property type="entry name" value="SULFUR CARRIER PROTEIN YEDF-RELATED"/>
    <property type="match status" value="1"/>
</dbReference>
<evidence type="ECO:0000313" key="4">
    <source>
        <dbReference type="Proteomes" id="UP000018857"/>
    </source>
</evidence>
<comment type="caution">
    <text evidence="3">The sequence shown here is derived from an EMBL/GenBank/DDBJ whole genome shotgun (WGS) entry which is preliminary data.</text>
</comment>
<dbReference type="EMBL" id="AYOZ01000002">
    <property type="protein sequence ID" value="ETI62099.1"/>
    <property type="molecule type" value="Genomic_DNA"/>
</dbReference>
<reference evidence="3 4" key="1">
    <citation type="journal article" date="2014" name="Genome Announc.">
        <title>Draft Genome Sequence of Marinomonas sp. Strain D104, a Polycyclic Aromatic Hydrocarbon-Degrading Bacterium from the Deep-Sea Sediment of the Arctic Ocean.</title>
        <authorList>
            <person name="Dong C."/>
            <person name="Bai X."/>
            <person name="Lai Q."/>
            <person name="Xie Y."/>
            <person name="Chen X."/>
            <person name="Shao Z."/>
        </authorList>
    </citation>
    <scope>NUCLEOTIDE SEQUENCE [LARGE SCALE GENOMIC DNA]</scope>
    <source>
        <strain evidence="3 4">D104</strain>
    </source>
</reference>
<dbReference type="InterPro" id="IPR001455">
    <property type="entry name" value="TusA-like"/>
</dbReference>
<dbReference type="AlphaFoldDB" id="W1S257"/>
<dbReference type="InterPro" id="IPR036868">
    <property type="entry name" value="TusA-like_sf"/>
</dbReference>
<dbReference type="Pfam" id="PF01206">
    <property type="entry name" value="TusA"/>
    <property type="match status" value="1"/>
</dbReference>
<dbReference type="SUPFAM" id="SSF64307">
    <property type="entry name" value="SirA-like"/>
    <property type="match status" value="1"/>
</dbReference>
<name>W1S257_9GAMM</name>
<dbReference type="CDD" id="cd00291">
    <property type="entry name" value="SirA_YedF_YeeD"/>
    <property type="match status" value="1"/>
</dbReference>
<evidence type="ECO:0000313" key="3">
    <source>
        <dbReference type="EMBL" id="ETI62099.1"/>
    </source>
</evidence>
<protein>
    <submittedName>
        <fullName evidence="3">Preprotein translocase subunit TatB</fullName>
    </submittedName>
</protein>
<dbReference type="Gene3D" id="3.30.110.40">
    <property type="entry name" value="TusA-like domain"/>
    <property type="match status" value="1"/>
</dbReference>
<sequence>MANIHLLKKHRVNYKMTINKGDQYDVILDAREDRCPMPLLKTKMALSKMAVGECLCVTTCDAGSLKDIPQYVALVGLSLLLKREDGDVYTFVIQKS</sequence>
<evidence type="ECO:0000256" key="1">
    <source>
        <dbReference type="ARBA" id="ARBA00008984"/>
    </source>
</evidence>
<proteinExistence type="inferred from homology"/>
<accession>W1S257</accession>
<keyword evidence="4" id="KW-1185">Reference proteome</keyword>
<comment type="similarity">
    <text evidence="1">Belongs to the sulfur carrier protein TusA family.</text>
</comment>
<dbReference type="Proteomes" id="UP000018857">
    <property type="component" value="Unassembled WGS sequence"/>
</dbReference>
<dbReference type="eggNOG" id="COG0425">
    <property type="taxonomic scope" value="Bacteria"/>
</dbReference>
<evidence type="ECO:0000259" key="2">
    <source>
        <dbReference type="Pfam" id="PF01206"/>
    </source>
</evidence>
<organism evidence="3 4">
    <name type="scientific">Marinomonas profundimaris</name>
    <dbReference type="NCBI Taxonomy" id="1208321"/>
    <lineage>
        <taxon>Bacteria</taxon>
        <taxon>Pseudomonadati</taxon>
        <taxon>Pseudomonadota</taxon>
        <taxon>Gammaproteobacteria</taxon>
        <taxon>Oceanospirillales</taxon>
        <taxon>Oceanospirillaceae</taxon>
        <taxon>Marinomonas</taxon>
    </lineage>
</organism>
<dbReference type="STRING" id="1208321.D104_02665"/>
<gene>
    <name evidence="3" type="ORF">D104_02665</name>
</gene>
<dbReference type="PATRIC" id="fig|1208321.3.peg.541"/>
<dbReference type="PANTHER" id="PTHR33279">
    <property type="entry name" value="SULFUR CARRIER PROTEIN YEDF-RELATED"/>
    <property type="match status" value="1"/>
</dbReference>